<protein>
    <submittedName>
        <fullName evidence="2">Uncharacterized protein</fullName>
    </submittedName>
</protein>
<name>N6ZXI8_9RHOO</name>
<feature type="region of interest" description="Disordered" evidence="1">
    <location>
        <begin position="63"/>
        <end position="84"/>
    </location>
</feature>
<reference evidence="2 3" key="1">
    <citation type="submission" date="2012-09" db="EMBL/GenBank/DDBJ databases">
        <title>Draft Genome Sequences of 6 Strains from Genus Thauera.</title>
        <authorList>
            <person name="Liu B."/>
            <person name="Shapleigh J.P."/>
            <person name="Frostegard A.H."/>
        </authorList>
    </citation>
    <scope>NUCLEOTIDE SEQUENCE [LARGE SCALE GENOMIC DNA]</scope>
    <source>
        <strain evidence="2 3">B4P</strain>
    </source>
</reference>
<evidence type="ECO:0000313" key="2">
    <source>
        <dbReference type="EMBL" id="ENO99043.1"/>
    </source>
</evidence>
<evidence type="ECO:0000313" key="3">
    <source>
        <dbReference type="Proteomes" id="UP000013047"/>
    </source>
</evidence>
<proteinExistence type="predicted"/>
<organism evidence="2 3">
    <name type="scientific">Thauera phenylacetica B4P</name>
    <dbReference type="NCBI Taxonomy" id="1234382"/>
    <lineage>
        <taxon>Bacteria</taxon>
        <taxon>Pseudomonadati</taxon>
        <taxon>Pseudomonadota</taxon>
        <taxon>Betaproteobacteria</taxon>
        <taxon>Rhodocyclales</taxon>
        <taxon>Zoogloeaceae</taxon>
        <taxon>Thauera</taxon>
    </lineage>
</organism>
<comment type="caution">
    <text evidence="2">The sequence shown here is derived from an EMBL/GenBank/DDBJ whole genome shotgun (WGS) entry which is preliminary data.</text>
</comment>
<accession>N6ZXI8</accession>
<gene>
    <name evidence="2" type="ORF">C667_00245</name>
</gene>
<sequence length="101" mass="10939">MQELIISRQTLSPSQHAALMAASERAIYSQRVGKGHDRAEHAFLGVTIRALLLRDCLASDELGATSPHRKGAEPLRTILSGPGGDKRLQGEGISILVRPTW</sequence>
<keyword evidence="3" id="KW-1185">Reference proteome</keyword>
<dbReference type="AlphaFoldDB" id="N6ZXI8"/>
<evidence type="ECO:0000256" key="1">
    <source>
        <dbReference type="SAM" id="MobiDB-lite"/>
    </source>
</evidence>
<dbReference type="EMBL" id="AMXF01000001">
    <property type="protein sequence ID" value="ENO99043.1"/>
    <property type="molecule type" value="Genomic_DNA"/>
</dbReference>
<dbReference type="Proteomes" id="UP000013047">
    <property type="component" value="Unassembled WGS sequence"/>
</dbReference>